<dbReference type="OrthoDB" id="6765741at2759"/>
<dbReference type="Proteomes" id="UP000410492">
    <property type="component" value="Unassembled WGS sequence"/>
</dbReference>
<evidence type="ECO:0008006" key="4">
    <source>
        <dbReference type="Google" id="ProtNLM"/>
    </source>
</evidence>
<feature type="transmembrane region" description="Helical" evidence="1">
    <location>
        <begin position="344"/>
        <end position="363"/>
    </location>
</feature>
<dbReference type="AlphaFoldDB" id="A0A653CQ31"/>
<proteinExistence type="predicted"/>
<organism evidence="2 3">
    <name type="scientific">Callosobruchus maculatus</name>
    <name type="common">Southern cowpea weevil</name>
    <name type="synonym">Pulse bruchid</name>
    <dbReference type="NCBI Taxonomy" id="64391"/>
    <lineage>
        <taxon>Eukaryota</taxon>
        <taxon>Metazoa</taxon>
        <taxon>Ecdysozoa</taxon>
        <taxon>Arthropoda</taxon>
        <taxon>Hexapoda</taxon>
        <taxon>Insecta</taxon>
        <taxon>Pterygota</taxon>
        <taxon>Neoptera</taxon>
        <taxon>Endopterygota</taxon>
        <taxon>Coleoptera</taxon>
        <taxon>Polyphaga</taxon>
        <taxon>Cucujiformia</taxon>
        <taxon>Chrysomeloidea</taxon>
        <taxon>Chrysomelidae</taxon>
        <taxon>Bruchinae</taxon>
        <taxon>Bruchini</taxon>
        <taxon>Callosobruchus</taxon>
    </lineage>
</organism>
<evidence type="ECO:0000313" key="3">
    <source>
        <dbReference type="Proteomes" id="UP000410492"/>
    </source>
</evidence>
<evidence type="ECO:0000256" key="1">
    <source>
        <dbReference type="SAM" id="Phobius"/>
    </source>
</evidence>
<keyword evidence="1" id="KW-1133">Transmembrane helix</keyword>
<dbReference type="EMBL" id="CAACVG010008485">
    <property type="protein sequence ID" value="VEN50020.1"/>
    <property type="molecule type" value="Genomic_DNA"/>
</dbReference>
<sequence>MIEKWGNSLQNDTGSLPPIKECQPSVMGLHDLYSNITSFITVLQALTSKILSESSDRSLGCQKLQALSTDSKNVKKFTLRPARFTVRSVSPDSSSLETGTASAAILPLFNNSNSIHETSIQEECTVVNRISLSPDSQASKSRSPASRDGSICENRSFPEVCFQTNVIFPHVTDAFLERLGIQEHYTTMSLPREEIQKVFLLLASQINQDSVDIQERLRNQKEQCELYHRNSFCLIDEISVLLKEHRCPTADFECVLALLEDLTDHFQKTLRSAGQMGMLTCENRMAVCWRLVTDYISVLREQKAVQIQSREKQTETEDLVPATQPSKTGKKSSRLTCCDTIKMALLWTILLILIFMGLLAVHYRCQVDSDHQICSFDFFIQRIQLGNPPY</sequence>
<keyword evidence="3" id="KW-1185">Reference proteome</keyword>
<protein>
    <recommendedName>
        <fullName evidence="4">KASH domain-containing protein</fullName>
    </recommendedName>
</protein>
<gene>
    <name evidence="2" type="ORF">CALMAC_LOCUS10927</name>
</gene>
<name>A0A653CQ31_CALMS</name>
<keyword evidence="1" id="KW-0812">Transmembrane</keyword>
<keyword evidence="1" id="KW-0472">Membrane</keyword>
<evidence type="ECO:0000313" key="2">
    <source>
        <dbReference type="EMBL" id="VEN50020.1"/>
    </source>
</evidence>
<reference evidence="2 3" key="1">
    <citation type="submission" date="2019-01" db="EMBL/GenBank/DDBJ databases">
        <authorList>
            <person name="Sayadi A."/>
        </authorList>
    </citation>
    <scope>NUCLEOTIDE SEQUENCE [LARGE SCALE GENOMIC DNA]</scope>
</reference>
<accession>A0A653CQ31</accession>